<dbReference type="PANTHER" id="PTHR30348">
    <property type="entry name" value="UNCHARACTERIZED PROTEIN YECE"/>
    <property type="match status" value="1"/>
</dbReference>
<proteinExistence type="predicted"/>
<dbReference type="Proteomes" id="UP000247540">
    <property type="component" value="Unassembled WGS sequence"/>
</dbReference>
<evidence type="ECO:0000256" key="1">
    <source>
        <dbReference type="SAM" id="MobiDB-lite"/>
    </source>
</evidence>
<keyword evidence="3" id="KW-1185">Reference proteome</keyword>
<dbReference type="Pfam" id="PF01904">
    <property type="entry name" value="DUF72"/>
    <property type="match status" value="1"/>
</dbReference>
<dbReference type="Gene3D" id="3.20.20.410">
    <property type="entry name" value="Protein of unknown function UPF0759"/>
    <property type="match status" value="1"/>
</dbReference>
<name>A0A318SG80_9BURK</name>
<dbReference type="PANTHER" id="PTHR30348:SF4">
    <property type="entry name" value="DUF72 DOMAIN-CONTAINING PROTEIN"/>
    <property type="match status" value="1"/>
</dbReference>
<protein>
    <submittedName>
        <fullName evidence="2">Uncharacterized protein YecE (DUF72 family)</fullName>
    </submittedName>
</protein>
<dbReference type="AlphaFoldDB" id="A0A318SG80"/>
<gene>
    <name evidence="2" type="ORF">DFQ15_1393</name>
</gene>
<dbReference type="EMBL" id="QJTC01000039">
    <property type="protein sequence ID" value="PYE73331.1"/>
    <property type="molecule type" value="Genomic_DNA"/>
</dbReference>
<evidence type="ECO:0000313" key="3">
    <source>
        <dbReference type="Proteomes" id="UP000247540"/>
    </source>
</evidence>
<accession>A0A318SG80</accession>
<dbReference type="InterPro" id="IPR002763">
    <property type="entry name" value="DUF72"/>
</dbReference>
<dbReference type="InterPro" id="IPR036520">
    <property type="entry name" value="UPF0759_sf"/>
</dbReference>
<organism evidence="2 3">
    <name type="scientific">Xylophilus ampelinus</name>
    <dbReference type="NCBI Taxonomy" id="54067"/>
    <lineage>
        <taxon>Bacteria</taxon>
        <taxon>Pseudomonadati</taxon>
        <taxon>Pseudomonadota</taxon>
        <taxon>Betaproteobacteria</taxon>
        <taxon>Burkholderiales</taxon>
        <taxon>Xylophilus</taxon>
    </lineage>
</organism>
<feature type="region of interest" description="Disordered" evidence="1">
    <location>
        <begin position="1"/>
        <end position="50"/>
    </location>
</feature>
<evidence type="ECO:0000313" key="2">
    <source>
        <dbReference type="EMBL" id="PYE73331.1"/>
    </source>
</evidence>
<dbReference type="OrthoDB" id="9780310at2"/>
<sequence>MQDSLFPPEDDDEAADESAAPEQSSLLEPGPATEAPRPKAKRGAEVGPATPDAAVHALAEAMPAQLRLGTSSWNYPGWAGMVWEAVYPESVLSQRGIGAYAKHPLFRTVSLDRAFYRALTASQFADLAARVPASFRFVVKAPAMVTDALVRAEDGRGMQSNPGFLSAELAVQDFAVPALDGLGDRLGALVFQLSPLPLRMLDTLPSVLEKLRAMLAALPALRPIASDAVVAVEVRDPEWIGGIHGPAFVQVLKDTGATFCLGLHAKMPAIAEQLHMLRALWPGPLVCRWNLNRLHGGYGYEEAEKLYQPFDRMVDPDPDTRAALAKVAAATALAGHPVYVTVSNKAEGSAPQTVRLLAQAIRDRL</sequence>
<comment type="caution">
    <text evidence="2">The sequence shown here is derived from an EMBL/GenBank/DDBJ whole genome shotgun (WGS) entry which is preliminary data.</text>
</comment>
<reference evidence="2 3" key="1">
    <citation type="submission" date="2018-06" db="EMBL/GenBank/DDBJ databases">
        <title>Genomic Encyclopedia of Type Strains, Phase III (KMG-III): the genomes of soil and plant-associated and newly described type strains.</title>
        <authorList>
            <person name="Whitman W."/>
        </authorList>
    </citation>
    <scope>NUCLEOTIDE SEQUENCE [LARGE SCALE GENOMIC DNA]</scope>
    <source>
        <strain evidence="2 3">CECT 7646</strain>
    </source>
</reference>
<dbReference type="RefSeq" id="WP_110466995.1">
    <property type="nucleotide sequence ID" value="NZ_JAMOFZ010000039.1"/>
</dbReference>
<dbReference type="SUPFAM" id="SSF117396">
    <property type="entry name" value="TM1631-like"/>
    <property type="match status" value="1"/>
</dbReference>